<organism evidence="2 3">
    <name type="scientific">Pseudo-nitzschia multistriata</name>
    <dbReference type="NCBI Taxonomy" id="183589"/>
    <lineage>
        <taxon>Eukaryota</taxon>
        <taxon>Sar</taxon>
        <taxon>Stramenopiles</taxon>
        <taxon>Ochrophyta</taxon>
        <taxon>Bacillariophyta</taxon>
        <taxon>Bacillariophyceae</taxon>
        <taxon>Bacillariophycidae</taxon>
        <taxon>Bacillariales</taxon>
        <taxon>Bacillariaceae</taxon>
        <taxon>Pseudo-nitzschia</taxon>
    </lineage>
</organism>
<name>A0A448ZEW0_9STRA</name>
<keyword evidence="1" id="KW-1133">Transmembrane helix</keyword>
<sequence>MKRGTLLQTDIYGNLAESSTLFFFTLSGLGYVNLGLIGDCDAMNKSFGVDDKDGEIESLPKFSESSCSLSSCLRRRRSAPRFPLVVASRFLLQFSDILFPSGVRQGELRSS</sequence>
<dbReference type="EMBL" id="CAACVS010000285">
    <property type="protein sequence ID" value="VEU40501.1"/>
    <property type="molecule type" value="Genomic_DNA"/>
</dbReference>
<keyword evidence="3" id="KW-1185">Reference proteome</keyword>
<evidence type="ECO:0000256" key="1">
    <source>
        <dbReference type="SAM" id="Phobius"/>
    </source>
</evidence>
<feature type="transmembrane region" description="Helical" evidence="1">
    <location>
        <begin position="20"/>
        <end position="37"/>
    </location>
</feature>
<protein>
    <submittedName>
        <fullName evidence="2">Uncharacterized protein</fullName>
    </submittedName>
</protein>
<keyword evidence="1" id="KW-0472">Membrane</keyword>
<accession>A0A448ZEW0</accession>
<evidence type="ECO:0000313" key="2">
    <source>
        <dbReference type="EMBL" id="VEU40501.1"/>
    </source>
</evidence>
<evidence type="ECO:0000313" key="3">
    <source>
        <dbReference type="Proteomes" id="UP000291116"/>
    </source>
</evidence>
<dbReference type="Proteomes" id="UP000291116">
    <property type="component" value="Unassembled WGS sequence"/>
</dbReference>
<keyword evidence="1" id="KW-0812">Transmembrane</keyword>
<proteinExistence type="predicted"/>
<reference evidence="2 3" key="1">
    <citation type="submission" date="2019-01" db="EMBL/GenBank/DDBJ databases">
        <authorList>
            <person name="Ferrante I. M."/>
        </authorList>
    </citation>
    <scope>NUCLEOTIDE SEQUENCE [LARGE SCALE GENOMIC DNA]</scope>
    <source>
        <strain evidence="2 3">B856</strain>
    </source>
</reference>
<dbReference type="AlphaFoldDB" id="A0A448ZEW0"/>
<gene>
    <name evidence="2" type="ORF">PSNMU_V1.4_AUG-EV-PASAV3_0073900</name>
</gene>